<protein>
    <recommendedName>
        <fullName evidence="6">tRNA1(Val) (adenine(37)-N6)-methyltransferase</fullName>
        <ecNumber evidence="6">2.1.1.223</ecNumber>
    </recommendedName>
    <alternativeName>
        <fullName evidence="6">tRNA m6A37 methyltransferase</fullName>
    </alternativeName>
</protein>
<evidence type="ECO:0000256" key="6">
    <source>
        <dbReference type="HAMAP-Rule" id="MF_01872"/>
    </source>
</evidence>
<dbReference type="HAMAP" id="MF_01872">
    <property type="entry name" value="tRNA_methyltr_YfiC"/>
    <property type="match status" value="1"/>
</dbReference>
<gene>
    <name evidence="8" type="ORF">BZJ21_06460</name>
</gene>
<dbReference type="Gene3D" id="3.40.50.150">
    <property type="entry name" value="Vaccinia Virus protein VP39"/>
    <property type="match status" value="1"/>
</dbReference>
<sequence length="234" mass="26207">MSQFRFKQFTIEHSHCGMKVSTDGVLLGAWAEPNQAQHSLDIGTGTGLLALMLAQRFPNLAMTAVDYDVSAFHCAYDNVARSRFMDQIQVQQTDINTYRSPHLWPHIVCNPPYFTSGVSSKNKQRAIARHTQTLSHEDLVHCLARLLTPTGCADLILPVKEAEALIEQAAECGLYLRRYVRVKPSSNKPPSRLLFTLSPTTGTLRSDTITVRDQHGNYTQTFAALTRAFYLKLP</sequence>
<evidence type="ECO:0000256" key="3">
    <source>
        <dbReference type="ARBA" id="ARBA00022679"/>
    </source>
</evidence>
<comment type="caution">
    <text evidence="8">The sequence shown here is derived from an EMBL/GenBank/DDBJ whole genome shotgun (WGS) entry which is preliminary data.</text>
</comment>
<evidence type="ECO:0000313" key="8">
    <source>
        <dbReference type="EMBL" id="OOF34255.1"/>
    </source>
</evidence>
<dbReference type="InterPro" id="IPR029063">
    <property type="entry name" value="SAM-dependent_MTases_sf"/>
</dbReference>
<evidence type="ECO:0000256" key="2">
    <source>
        <dbReference type="ARBA" id="ARBA00022603"/>
    </source>
</evidence>
<dbReference type="InterPro" id="IPR007848">
    <property type="entry name" value="Small_mtfrase_dom"/>
</dbReference>
<comment type="similarity">
    <text evidence="6">Belongs to the methyltransferase superfamily. tRNA (adenine-N(6)-)-methyltransferase family.</text>
</comment>
<dbReference type="SUPFAM" id="SSF53335">
    <property type="entry name" value="S-adenosyl-L-methionine-dependent methyltransferases"/>
    <property type="match status" value="1"/>
</dbReference>
<evidence type="ECO:0000256" key="4">
    <source>
        <dbReference type="ARBA" id="ARBA00022691"/>
    </source>
</evidence>
<evidence type="ECO:0000313" key="9">
    <source>
        <dbReference type="Proteomes" id="UP000189431"/>
    </source>
</evidence>
<proteinExistence type="inferred from homology"/>
<evidence type="ECO:0000256" key="1">
    <source>
        <dbReference type="ARBA" id="ARBA00022490"/>
    </source>
</evidence>
<reference evidence="9" key="1">
    <citation type="submission" date="2017-01" db="EMBL/GenBank/DDBJ databases">
        <title>Draft genome of the species Salinivibrio costicola subsp. alcaliphilus.</title>
        <authorList>
            <person name="Lopez-Hermoso C."/>
            <person name="De La Haba R."/>
            <person name="Sanchez-Porro C."/>
            <person name="Ventosa A."/>
        </authorList>
    </citation>
    <scope>NUCLEOTIDE SEQUENCE [LARGE SCALE GENOMIC DNA]</scope>
    <source>
        <strain evidence="9">CBH448</strain>
    </source>
</reference>
<dbReference type="RefSeq" id="WP_236719528.1">
    <property type="nucleotide sequence ID" value="NZ_MUFR01000014.1"/>
</dbReference>
<dbReference type="EC" id="2.1.1.223" evidence="6"/>
<dbReference type="PANTHER" id="PTHR47739:SF1">
    <property type="entry name" value="TRNA1(VAL) (ADENINE(37)-N6)-METHYLTRANSFERASE"/>
    <property type="match status" value="1"/>
</dbReference>
<keyword evidence="2 6" id="KW-0489">Methyltransferase</keyword>
<feature type="domain" description="Methyltransferase small" evidence="7">
    <location>
        <begin position="34"/>
        <end position="129"/>
    </location>
</feature>
<dbReference type="Proteomes" id="UP000189431">
    <property type="component" value="Unassembled WGS sequence"/>
</dbReference>
<keyword evidence="9" id="KW-1185">Reference proteome</keyword>
<accession>A0ABX3KRQ0</accession>
<keyword evidence="5 6" id="KW-0819">tRNA processing</keyword>
<keyword evidence="1 6" id="KW-0963">Cytoplasm</keyword>
<dbReference type="InterPro" id="IPR022882">
    <property type="entry name" value="tRNA_adenine-N6_MeTrfase"/>
</dbReference>
<comment type="catalytic activity">
    <reaction evidence="6">
        <text>adenosine(37) in tRNA1(Val) + S-adenosyl-L-methionine = N(6)-methyladenosine(37) in tRNA1(Val) + S-adenosyl-L-homocysteine + H(+)</text>
        <dbReference type="Rhea" id="RHEA:43160"/>
        <dbReference type="Rhea" id="RHEA-COMP:10369"/>
        <dbReference type="Rhea" id="RHEA-COMP:10370"/>
        <dbReference type="ChEBI" id="CHEBI:15378"/>
        <dbReference type="ChEBI" id="CHEBI:57856"/>
        <dbReference type="ChEBI" id="CHEBI:59789"/>
        <dbReference type="ChEBI" id="CHEBI:74411"/>
        <dbReference type="ChEBI" id="CHEBI:74449"/>
        <dbReference type="EC" id="2.1.1.223"/>
    </reaction>
</comment>
<dbReference type="PANTHER" id="PTHR47739">
    <property type="entry name" value="TRNA1(VAL) (ADENINE(37)-N6)-METHYLTRANSFERASE"/>
    <property type="match status" value="1"/>
</dbReference>
<dbReference type="InterPro" id="IPR050210">
    <property type="entry name" value="tRNA_Adenine-N(6)_MTase"/>
</dbReference>
<keyword evidence="3 6" id="KW-0808">Transferase</keyword>
<evidence type="ECO:0000259" key="7">
    <source>
        <dbReference type="Pfam" id="PF05175"/>
    </source>
</evidence>
<comment type="subcellular location">
    <subcellularLocation>
        <location evidence="6">Cytoplasm</location>
    </subcellularLocation>
</comment>
<evidence type="ECO:0000256" key="5">
    <source>
        <dbReference type="ARBA" id="ARBA00022694"/>
    </source>
</evidence>
<comment type="function">
    <text evidence="6">Specifically methylates the adenine in position 37 of tRNA(1)(Val) (anticodon cmo5UAC).</text>
</comment>
<dbReference type="EMBL" id="MUFR01000014">
    <property type="protein sequence ID" value="OOF34255.1"/>
    <property type="molecule type" value="Genomic_DNA"/>
</dbReference>
<keyword evidence="4 6" id="KW-0949">S-adenosyl-L-methionine</keyword>
<dbReference type="Pfam" id="PF05175">
    <property type="entry name" value="MTS"/>
    <property type="match status" value="1"/>
</dbReference>
<organism evidence="8 9">
    <name type="scientific">Salinivibrio costicola subsp. alcaliphilus</name>
    <dbReference type="NCBI Taxonomy" id="272773"/>
    <lineage>
        <taxon>Bacteria</taxon>
        <taxon>Pseudomonadati</taxon>
        <taxon>Pseudomonadota</taxon>
        <taxon>Gammaproteobacteria</taxon>
        <taxon>Vibrionales</taxon>
        <taxon>Vibrionaceae</taxon>
        <taxon>Salinivibrio</taxon>
    </lineage>
</organism>
<name>A0ABX3KRQ0_SALCS</name>
<dbReference type="CDD" id="cd02440">
    <property type="entry name" value="AdoMet_MTases"/>
    <property type="match status" value="1"/>
</dbReference>